<evidence type="ECO:0000256" key="1">
    <source>
        <dbReference type="ARBA" id="ARBA00022714"/>
    </source>
</evidence>
<reference evidence="8" key="1">
    <citation type="submission" date="2017-02" db="UniProtKB">
        <authorList>
            <consortium name="WormBaseParasite"/>
        </authorList>
    </citation>
    <scope>IDENTIFICATION</scope>
</reference>
<keyword evidence="4" id="KW-0411">Iron-sulfur</keyword>
<dbReference type="PANTHER" id="PTHR23426">
    <property type="entry name" value="FERREDOXIN/ADRENODOXIN"/>
    <property type="match status" value="1"/>
</dbReference>
<organism evidence="8">
    <name type="scientific">Mesocestoides corti</name>
    <name type="common">Flatworm</name>
    <dbReference type="NCBI Taxonomy" id="53468"/>
    <lineage>
        <taxon>Eukaryota</taxon>
        <taxon>Metazoa</taxon>
        <taxon>Spiralia</taxon>
        <taxon>Lophotrochozoa</taxon>
        <taxon>Platyhelminthes</taxon>
        <taxon>Cestoda</taxon>
        <taxon>Eucestoda</taxon>
        <taxon>Cyclophyllidea</taxon>
        <taxon>Mesocestoididae</taxon>
        <taxon>Mesocestoides</taxon>
    </lineage>
</organism>
<evidence type="ECO:0000256" key="5">
    <source>
        <dbReference type="ARBA" id="ARBA00034078"/>
    </source>
</evidence>
<evidence type="ECO:0000256" key="3">
    <source>
        <dbReference type="ARBA" id="ARBA00023004"/>
    </source>
</evidence>
<evidence type="ECO:0000313" key="8">
    <source>
        <dbReference type="WBParaSite" id="MCOS_0000561601-mRNA-1"/>
    </source>
</evidence>
<comment type="cofactor">
    <cofactor evidence="5">
        <name>[2Fe-2S] cluster</name>
        <dbReference type="ChEBI" id="CHEBI:190135"/>
    </cofactor>
</comment>
<proteinExistence type="predicted"/>
<keyword evidence="2" id="KW-0479">Metal-binding</keyword>
<keyword evidence="1" id="KW-0001">2Fe-2S</keyword>
<evidence type="ECO:0000256" key="4">
    <source>
        <dbReference type="ARBA" id="ARBA00023014"/>
    </source>
</evidence>
<dbReference type="InterPro" id="IPR036010">
    <property type="entry name" value="2Fe-2S_ferredoxin-like_sf"/>
</dbReference>
<dbReference type="InterPro" id="IPR012675">
    <property type="entry name" value="Beta-grasp_dom_sf"/>
</dbReference>
<evidence type="ECO:0000256" key="2">
    <source>
        <dbReference type="ARBA" id="ARBA00022723"/>
    </source>
</evidence>
<accession>A0A0R3UEY6</accession>
<dbReference type="SUPFAM" id="SSF54292">
    <property type="entry name" value="2Fe-2S ferredoxin-like"/>
    <property type="match status" value="1"/>
</dbReference>
<dbReference type="GO" id="GO:0140647">
    <property type="term" value="P:P450-containing electron transport chain"/>
    <property type="evidence" value="ECO:0007669"/>
    <property type="project" value="InterPro"/>
</dbReference>
<dbReference type="PRINTS" id="PR00355">
    <property type="entry name" value="ADRENODOXIN"/>
</dbReference>
<evidence type="ECO:0000313" key="7">
    <source>
        <dbReference type="Proteomes" id="UP000267029"/>
    </source>
</evidence>
<keyword evidence="3" id="KW-0408">Iron</keyword>
<dbReference type="GO" id="GO:0009055">
    <property type="term" value="F:electron transfer activity"/>
    <property type="evidence" value="ECO:0007669"/>
    <property type="project" value="TreeGrafter"/>
</dbReference>
<dbReference type="GO" id="GO:0005739">
    <property type="term" value="C:mitochondrion"/>
    <property type="evidence" value="ECO:0007669"/>
    <property type="project" value="TreeGrafter"/>
</dbReference>
<dbReference type="STRING" id="53468.A0A0R3UEY6"/>
<dbReference type="PANTHER" id="PTHR23426:SF65">
    <property type="entry name" value="FERREDOXIN-2, MITOCHONDRIAL"/>
    <property type="match status" value="1"/>
</dbReference>
<name>A0A0R3UEY6_MESCO</name>
<keyword evidence="7" id="KW-1185">Reference proteome</keyword>
<dbReference type="GO" id="GO:0051537">
    <property type="term" value="F:2 iron, 2 sulfur cluster binding"/>
    <property type="evidence" value="ECO:0007669"/>
    <property type="project" value="UniProtKB-KW"/>
</dbReference>
<evidence type="ECO:0000313" key="6">
    <source>
        <dbReference type="EMBL" id="VDD79614.1"/>
    </source>
</evidence>
<dbReference type="InterPro" id="IPR018298">
    <property type="entry name" value="Adrenodoxin_Fe-S_BS"/>
</dbReference>
<reference evidence="6 7" key="2">
    <citation type="submission" date="2018-10" db="EMBL/GenBank/DDBJ databases">
        <authorList>
            <consortium name="Pathogen Informatics"/>
        </authorList>
    </citation>
    <scope>NUCLEOTIDE SEQUENCE [LARGE SCALE GENOMIC DNA]</scope>
</reference>
<protein>
    <submittedName>
        <fullName evidence="8">2Fe-2S ferredoxin-type domain-containing protein</fullName>
    </submittedName>
</protein>
<dbReference type="Gene3D" id="3.10.20.30">
    <property type="match status" value="1"/>
</dbReference>
<gene>
    <name evidence="6" type="ORF">MCOS_LOCUS5617</name>
</gene>
<dbReference type="EMBL" id="UXSR01005203">
    <property type="protein sequence ID" value="VDD79614.1"/>
    <property type="molecule type" value="Genomic_DNA"/>
</dbReference>
<dbReference type="AlphaFoldDB" id="A0A0R3UEY6"/>
<dbReference type="WBParaSite" id="MCOS_0000561601-mRNA-1">
    <property type="protein sequence ID" value="MCOS_0000561601-mRNA-1"/>
    <property type="gene ID" value="MCOS_0000561601"/>
</dbReference>
<dbReference type="GO" id="GO:0046872">
    <property type="term" value="F:metal ion binding"/>
    <property type="evidence" value="ECO:0007669"/>
    <property type="project" value="UniProtKB-KW"/>
</dbReference>
<dbReference type="OrthoDB" id="268593at2759"/>
<dbReference type="Proteomes" id="UP000267029">
    <property type="component" value="Unassembled WGS sequence"/>
</dbReference>
<dbReference type="InterPro" id="IPR001055">
    <property type="entry name" value="Adrenodoxin-like"/>
</dbReference>
<dbReference type="PROSITE" id="PS00814">
    <property type="entry name" value="ADX"/>
    <property type="match status" value="1"/>
</dbReference>
<sequence>MVSVQSDFVLLKLVGACDGTLACSTCHLILSDDVYNNLPNPPSEEEVDLLDIAPSITDTSRLGCQVIVSEDMDGTVIRIPEDIWDSRL</sequence>